<name>A0A2R4CC42_9BURK</name>
<dbReference type="EMBL" id="CP028324">
    <property type="protein sequence ID" value="AVR97186.1"/>
    <property type="molecule type" value="Genomic_DNA"/>
</dbReference>
<accession>A0A2R4CC42</accession>
<evidence type="ECO:0000313" key="2">
    <source>
        <dbReference type="Proteomes" id="UP000240505"/>
    </source>
</evidence>
<sequence length="103" mass="11558">MRSIMPCQIAEEERREYLEGVVIEALSRIHPIHPHPITTLTLLGAGGLNHLHVKRNSYRAAIALVLMERGDDCLMGSLQDEDFTNEELVIVADVVDLLEKDIV</sequence>
<organism evidence="1 2">
    <name type="scientific">Pseudoduganella armeniaca</name>
    <dbReference type="NCBI Taxonomy" id="2072590"/>
    <lineage>
        <taxon>Bacteria</taxon>
        <taxon>Pseudomonadati</taxon>
        <taxon>Pseudomonadota</taxon>
        <taxon>Betaproteobacteria</taxon>
        <taxon>Burkholderiales</taxon>
        <taxon>Oxalobacteraceae</taxon>
        <taxon>Telluria group</taxon>
        <taxon>Pseudoduganella</taxon>
    </lineage>
</organism>
<dbReference type="Proteomes" id="UP000240505">
    <property type="component" value="Chromosome"/>
</dbReference>
<evidence type="ECO:0000313" key="1">
    <source>
        <dbReference type="EMBL" id="AVR97186.1"/>
    </source>
</evidence>
<keyword evidence="2" id="KW-1185">Reference proteome</keyword>
<proteinExistence type="predicted"/>
<dbReference type="KEGG" id="masz:C9I28_17220"/>
<reference evidence="1 2" key="1">
    <citation type="submission" date="2018-03" db="EMBL/GenBank/DDBJ databases">
        <title>Massilia armeniaca sp. nov., isolated from desert soil.</title>
        <authorList>
            <person name="Huang H."/>
            <person name="Ren M."/>
        </authorList>
    </citation>
    <scope>NUCLEOTIDE SEQUENCE [LARGE SCALE GENOMIC DNA]</scope>
    <source>
        <strain evidence="1 2">ZMN-3</strain>
    </source>
</reference>
<protein>
    <submittedName>
        <fullName evidence="1">Uncharacterized protein</fullName>
    </submittedName>
</protein>
<gene>
    <name evidence="1" type="ORF">C9I28_17220</name>
</gene>
<dbReference type="AlphaFoldDB" id="A0A2R4CC42"/>